<feature type="transmembrane region" description="Helical" evidence="1">
    <location>
        <begin position="51"/>
        <end position="69"/>
    </location>
</feature>
<keyword evidence="1" id="KW-0472">Membrane</keyword>
<dbReference type="Proteomes" id="UP000467260">
    <property type="component" value="Chromosome"/>
</dbReference>
<proteinExistence type="predicted"/>
<evidence type="ECO:0000256" key="1">
    <source>
        <dbReference type="SAM" id="Phobius"/>
    </source>
</evidence>
<name>A0A7I7X0R8_9MYCO</name>
<feature type="transmembrane region" description="Helical" evidence="1">
    <location>
        <begin position="81"/>
        <end position="101"/>
    </location>
</feature>
<feature type="transmembrane region" description="Helical" evidence="1">
    <location>
        <begin position="12"/>
        <end position="31"/>
    </location>
</feature>
<reference evidence="2 3" key="1">
    <citation type="journal article" date="2019" name="Emerg. Microbes Infect.">
        <title>Comprehensive subspecies identification of 175 nontuberculous mycobacteria species based on 7547 genomic profiles.</title>
        <authorList>
            <person name="Matsumoto Y."/>
            <person name="Kinjo T."/>
            <person name="Motooka D."/>
            <person name="Nabeya D."/>
            <person name="Jung N."/>
            <person name="Uechi K."/>
            <person name="Horii T."/>
            <person name="Iida T."/>
            <person name="Fujita J."/>
            <person name="Nakamura S."/>
        </authorList>
    </citation>
    <scope>NUCLEOTIDE SEQUENCE [LARGE SCALE GENOMIC DNA]</scope>
    <source>
        <strain evidence="2 3">JCM 13571</strain>
    </source>
</reference>
<evidence type="ECO:0000313" key="2">
    <source>
        <dbReference type="EMBL" id="BBZ23012.1"/>
    </source>
</evidence>
<organism evidence="2 3">
    <name type="scientific">Mycolicibacter hiberniae</name>
    <dbReference type="NCBI Taxonomy" id="29314"/>
    <lineage>
        <taxon>Bacteria</taxon>
        <taxon>Bacillati</taxon>
        <taxon>Actinomycetota</taxon>
        <taxon>Actinomycetes</taxon>
        <taxon>Mycobacteriales</taxon>
        <taxon>Mycobacteriaceae</taxon>
        <taxon>Mycolicibacter</taxon>
    </lineage>
</organism>
<accession>A0A7I7X0R8</accession>
<dbReference type="AlphaFoldDB" id="A0A7I7X0R8"/>
<dbReference type="KEGG" id="mhib:MHIB_14300"/>
<evidence type="ECO:0000313" key="3">
    <source>
        <dbReference type="Proteomes" id="UP000467260"/>
    </source>
</evidence>
<feature type="transmembrane region" description="Helical" evidence="1">
    <location>
        <begin position="142"/>
        <end position="167"/>
    </location>
</feature>
<evidence type="ECO:0008006" key="4">
    <source>
        <dbReference type="Google" id="ProtNLM"/>
    </source>
</evidence>
<gene>
    <name evidence="2" type="ORF">MHIB_14300</name>
</gene>
<sequence>MKALAAPRRLARFAVACMVPPLAWLCVLARWPTAARGLPPWLSWFGRPGSWPTVVLTAVLLVSVCVLVLRARGDRRPGSATAAVAAGLAATSALLGISAFWDCHDDAHPPFFQPLIWTAALLKGGMTEFSMNGQVCPATTPVALVVAQLAALGAIFTGLSGVALALFRSQVDLLQANHASSVTAVIGVDADSSAMIGGIARTLSRRDTLVVIVDQADEHSAQGARAQGARVLTVDLNDPTSLVALSLWRRLERLYLLSGEPSNNRMWLDAVTGALARAGDPHIRLPLVVRVDDPWQAEAWRNQQLGGAESRWAVDTIGKYEITASWLLDNIIAAKIVRRVFICGTSQLTLALCADLNRRKLERDYYSPPTETELPAFTLVGEDADECHRDQEFHREQFGLTATGPTIDVVPSAPSVPVLERLIQTGDPATSAVIFVDDWKHAPRGAATLGSRLAARFPTMPVYSWDPDSHVSDRPMSLVGRLRTYRLMLEFPDGQAPDAWERAASLIHERYLSTLGPETTPLPSRLPWAELDEFYRGSNRRQVRNALSMVEQIAGHTWNPWGDVPTPLAERDIAGLPPLRQLERMGFDRTSAMEMARAEHQDWCRYYRDNGWRYGLSRDDKHRIHDKLVDWPVVQADPQLLNGVLVGVANTLWSLRQLGYRSHPVWRAYTRAGTVRAEQHDSPWTWTSPSGATMQADAGDWRVHDGGATWSVRNEIFRSSYLHIRNNEWQRCGTVLARRAHPGETIETAEGPTAADDGDWVVKGEAGEQWPVPADVFALHYVAVPTQ</sequence>
<protein>
    <recommendedName>
        <fullName evidence="4">RyR domain protein</fullName>
    </recommendedName>
</protein>
<keyword evidence="1" id="KW-1133">Transmembrane helix</keyword>
<keyword evidence="1" id="KW-0812">Transmembrane</keyword>
<dbReference type="EMBL" id="AP022609">
    <property type="protein sequence ID" value="BBZ23012.1"/>
    <property type="molecule type" value="Genomic_DNA"/>
</dbReference>
<keyword evidence="3" id="KW-1185">Reference proteome</keyword>
<dbReference type="Gene3D" id="6.20.350.10">
    <property type="match status" value="1"/>
</dbReference>